<evidence type="ECO:0000313" key="2">
    <source>
        <dbReference type="EMBL" id="GHF25588.1"/>
    </source>
</evidence>
<comment type="caution">
    <text evidence="2">The sequence shown here is derived from an EMBL/GenBank/DDBJ whole genome shotgun (WGS) entry which is preliminary data.</text>
</comment>
<dbReference type="InterPro" id="IPR022062">
    <property type="entry name" value="DUF3618"/>
</dbReference>
<accession>A0A8J3GSN9</accession>
<feature type="transmembrane region" description="Helical" evidence="1">
    <location>
        <begin position="50"/>
        <end position="72"/>
    </location>
</feature>
<reference evidence="2" key="1">
    <citation type="journal article" date="2014" name="Int. J. Syst. Evol. Microbiol.">
        <title>Complete genome sequence of Corynebacterium casei LMG S-19264T (=DSM 44701T), isolated from a smear-ripened cheese.</title>
        <authorList>
            <consortium name="US DOE Joint Genome Institute (JGI-PGF)"/>
            <person name="Walter F."/>
            <person name="Albersmeier A."/>
            <person name="Kalinowski J."/>
            <person name="Ruckert C."/>
        </authorList>
    </citation>
    <scope>NUCLEOTIDE SEQUENCE</scope>
    <source>
        <strain evidence="2">CGMCC 1.16548</strain>
    </source>
</reference>
<organism evidence="2 3">
    <name type="scientific">Pseudolysinimonas yzui</name>
    <dbReference type="NCBI Taxonomy" id="2708254"/>
    <lineage>
        <taxon>Bacteria</taxon>
        <taxon>Bacillati</taxon>
        <taxon>Actinomycetota</taxon>
        <taxon>Actinomycetes</taxon>
        <taxon>Micrococcales</taxon>
        <taxon>Microbacteriaceae</taxon>
        <taxon>Pseudolysinimonas</taxon>
    </lineage>
</organism>
<proteinExistence type="predicted"/>
<dbReference type="Proteomes" id="UP000617531">
    <property type="component" value="Unassembled WGS sequence"/>
</dbReference>
<evidence type="ECO:0000256" key="1">
    <source>
        <dbReference type="SAM" id="Phobius"/>
    </source>
</evidence>
<name>A0A8J3GSN9_9MICO</name>
<evidence type="ECO:0008006" key="4">
    <source>
        <dbReference type="Google" id="ProtNLM"/>
    </source>
</evidence>
<dbReference type="AlphaFoldDB" id="A0A8J3GSN9"/>
<dbReference type="RefSeq" id="WP_191284188.1">
    <property type="nucleotide sequence ID" value="NZ_BNAI01000010.1"/>
</dbReference>
<keyword evidence="3" id="KW-1185">Reference proteome</keyword>
<protein>
    <recommendedName>
        <fullName evidence="4">DUF3618 domain-containing protein</fullName>
    </recommendedName>
</protein>
<evidence type="ECO:0000313" key="3">
    <source>
        <dbReference type="Proteomes" id="UP000617531"/>
    </source>
</evidence>
<dbReference type="EMBL" id="BNAI01000010">
    <property type="protein sequence ID" value="GHF25588.1"/>
    <property type="molecule type" value="Genomic_DNA"/>
</dbReference>
<keyword evidence="1" id="KW-1133">Transmembrane helix</keyword>
<keyword evidence="1" id="KW-0812">Transmembrane</keyword>
<sequence length="77" mass="8050">MSTIDAKNQAAKARADLAATLDALEDRLNVPKRVSELGSKAVAAYEKNPIPWIIGGVAVAVIAAGLVAWAIFSDDDD</sequence>
<gene>
    <name evidence="2" type="ORF">GCM10011600_28230</name>
</gene>
<keyword evidence="1" id="KW-0472">Membrane</keyword>
<dbReference type="Pfam" id="PF12277">
    <property type="entry name" value="DUF3618"/>
    <property type="match status" value="1"/>
</dbReference>
<reference evidence="2" key="2">
    <citation type="submission" date="2020-09" db="EMBL/GenBank/DDBJ databases">
        <authorList>
            <person name="Sun Q."/>
            <person name="Zhou Y."/>
        </authorList>
    </citation>
    <scope>NUCLEOTIDE SEQUENCE</scope>
    <source>
        <strain evidence="2">CGMCC 1.16548</strain>
    </source>
</reference>